<dbReference type="GO" id="GO:0016887">
    <property type="term" value="F:ATP hydrolysis activity"/>
    <property type="evidence" value="ECO:0007669"/>
    <property type="project" value="InterPro"/>
</dbReference>
<dbReference type="GO" id="GO:0015658">
    <property type="term" value="F:branched-chain amino acid transmembrane transporter activity"/>
    <property type="evidence" value="ECO:0007669"/>
    <property type="project" value="InterPro"/>
</dbReference>
<dbReference type="InterPro" id="IPR003593">
    <property type="entry name" value="AAA+_ATPase"/>
</dbReference>
<evidence type="ECO:0000256" key="7">
    <source>
        <dbReference type="ARBA" id="ARBA00022970"/>
    </source>
</evidence>
<gene>
    <name evidence="9" type="ORF">SAMN05421548_10882</name>
</gene>
<dbReference type="GO" id="GO:0005524">
    <property type="term" value="F:ATP binding"/>
    <property type="evidence" value="ECO:0007669"/>
    <property type="project" value="UniProtKB-KW"/>
</dbReference>
<dbReference type="STRING" id="416944.SAMN05421548_10882"/>
<name>A0A1G6MTG5_9BURK</name>
<keyword evidence="3" id="KW-1003">Cell membrane</keyword>
<evidence type="ECO:0000256" key="5">
    <source>
        <dbReference type="ARBA" id="ARBA00022741"/>
    </source>
</evidence>
<dbReference type="InterPro" id="IPR003439">
    <property type="entry name" value="ABC_transporter-like_ATP-bd"/>
</dbReference>
<sequence length="265" mass="28955">MSEAQVIPLFNDASRERRAMTTPLLKLDRVDTFYGQSQVHFGVTVEVPRGEIVCLLGGNASGKSTTMKVILGLHKPRAGTVSFDGAPLDGLDTAQIVRRGIGSVPEARRLFGDMSVRENLLMGAFTRRDREGIAEDYERMLELFPRVKERLGQRAGTLSGGEQQMLAMARALMSRPKLVCMDEPTMGLSPLYVDKVLDLIRTINSQGVTFFMVEQNASLALQIAHRGYVLQTGRVVLSGEASALLADERIRDAYLGGPLASKTAS</sequence>
<evidence type="ECO:0000313" key="9">
    <source>
        <dbReference type="EMBL" id="SDC58721.1"/>
    </source>
</evidence>
<dbReference type="PANTHER" id="PTHR43820">
    <property type="entry name" value="HIGH-AFFINITY BRANCHED-CHAIN AMINO ACID TRANSPORT ATP-BINDING PROTEIN LIVF"/>
    <property type="match status" value="1"/>
</dbReference>
<keyword evidence="2" id="KW-0813">Transport</keyword>
<dbReference type="InterPro" id="IPR027417">
    <property type="entry name" value="P-loop_NTPase"/>
</dbReference>
<evidence type="ECO:0000256" key="2">
    <source>
        <dbReference type="ARBA" id="ARBA00022448"/>
    </source>
</evidence>
<organism evidence="9 10">
    <name type="scientific">Paraburkholderia lycopersici</name>
    <dbReference type="NCBI Taxonomy" id="416944"/>
    <lineage>
        <taxon>Bacteria</taxon>
        <taxon>Pseudomonadati</taxon>
        <taxon>Pseudomonadota</taxon>
        <taxon>Betaproteobacteria</taxon>
        <taxon>Burkholderiales</taxon>
        <taxon>Burkholderiaceae</taxon>
        <taxon>Paraburkholderia</taxon>
    </lineage>
</organism>
<evidence type="ECO:0000256" key="4">
    <source>
        <dbReference type="ARBA" id="ARBA00022519"/>
    </source>
</evidence>
<dbReference type="PIRSF" id="PIRSF039137">
    <property type="entry name" value="ABC_branched_ATPase"/>
    <property type="match status" value="1"/>
</dbReference>
<dbReference type="Gene3D" id="3.40.50.300">
    <property type="entry name" value="P-loop containing nucleotide triphosphate hydrolases"/>
    <property type="match status" value="1"/>
</dbReference>
<keyword evidence="6 9" id="KW-0067">ATP-binding</keyword>
<keyword evidence="4" id="KW-0472">Membrane</keyword>
<dbReference type="PROSITE" id="PS50893">
    <property type="entry name" value="ABC_TRANSPORTER_2"/>
    <property type="match status" value="1"/>
</dbReference>
<protein>
    <submittedName>
        <fullName evidence="9">Amino acid/amide ABC transporter ATP-binding protein 2, HAAT family</fullName>
    </submittedName>
</protein>
<dbReference type="SUPFAM" id="SSF52540">
    <property type="entry name" value="P-loop containing nucleoside triphosphate hydrolases"/>
    <property type="match status" value="1"/>
</dbReference>
<dbReference type="PANTHER" id="PTHR43820:SF4">
    <property type="entry name" value="HIGH-AFFINITY BRANCHED-CHAIN AMINO ACID TRANSPORT ATP-BINDING PROTEIN LIVF"/>
    <property type="match status" value="1"/>
</dbReference>
<dbReference type="EMBL" id="FMYQ01000008">
    <property type="protein sequence ID" value="SDC58721.1"/>
    <property type="molecule type" value="Genomic_DNA"/>
</dbReference>
<dbReference type="CDD" id="cd03224">
    <property type="entry name" value="ABC_TM1139_LivF_branched"/>
    <property type="match status" value="1"/>
</dbReference>
<dbReference type="GO" id="GO:0015807">
    <property type="term" value="P:L-amino acid transport"/>
    <property type="evidence" value="ECO:0007669"/>
    <property type="project" value="TreeGrafter"/>
</dbReference>
<dbReference type="InterPro" id="IPR017871">
    <property type="entry name" value="ABC_transporter-like_CS"/>
</dbReference>
<comment type="similarity">
    <text evidence="1">Belongs to the ABC transporter superfamily.</text>
</comment>
<dbReference type="Pfam" id="PF00005">
    <property type="entry name" value="ABC_tran"/>
    <property type="match status" value="1"/>
</dbReference>
<evidence type="ECO:0000256" key="6">
    <source>
        <dbReference type="ARBA" id="ARBA00022840"/>
    </source>
</evidence>
<reference evidence="10" key="1">
    <citation type="submission" date="2016-09" db="EMBL/GenBank/DDBJ databases">
        <authorList>
            <person name="Varghese N."/>
            <person name="Submissions S."/>
        </authorList>
    </citation>
    <scope>NUCLEOTIDE SEQUENCE [LARGE SCALE GENOMIC DNA]</scope>
    <source>
        <strain evidence="10">TNe-862</strain>
    </source>
</reference>
<keyword evidence="4" id="KW-0997">Cell inner membrane</keyword>
<dbReference type="PROSITE" id="PS00211">
    <property type="entry name" value="ABC_TRANSPORTER_1"/>
    <property type="match status" value="1"/>
</dbReference>
<evidence type="ECO:0000259" key="8">
    <source>
        <dbReference type="PROSITE" id="PS50893"/>
    </source>
</evidence>
<evidence type="ECO:0000256" key="1">
    <source>
        <dbReference type="ARBA" id="ARBA00005417"/>
    </source>
</evidence>
<dbReference type="InterPro" id="IPR052156">
    <property type="entry name" value="BCAA_Transport_ATP-bd_LivF"/>
</dbReference>
<evidence type="ECO:0000256" key="3">
    <source>
        <dbReference type="ARBA" id="ARBA00022475"/>
    </source>
</evidence>
<dbReference type="AlphaFoldDB" id="A0A1G6MTG5"/>
<keyword evidence="5" id="KW-0547">Nucleotide-binding</keyword>
<evidence type="ECO:0000313" key="10">
    <source>
        <dbReference type="Proteomes" id="UP000198908"/>
    </source>
</evidence>
<keyword evidence="10" id="KW-1185">Reference proteome</keyword>
<accession>A0A1G6MTG5</accession>
<dbReference type="SMART" id="SM00382">
    <property type="entry name" value="AAA"/>
    <property type="match status" value="1"/>
</dbReference>
<dbReference type="InterPro" id="IPR030660">
    <property type="entry name" value="ABC_branched_ATPase_LivF/BraG"/>
</dbReference>
<proteinExistence type="inferred from homology"/>
<keyword evidence="7" id="KW-0029">Amino-acid transport</keyword>
<dbReference type="Proteomes" id="UP000198908">
    <property type="component" value="Unassembled WGS sequence"/>
</dbReference>
<feature type="domain" description="ABC transporter" evidence="8">
    <location>
        <begin position="25"/>
        <end position="257"/>
    </location>
</feature>